<dbReference type="InterPro" id="IPR015928">
    <property type="entry name" value="Aconitase/3IPM_dehydase_swvl"/>
</dbReference>
<dbReference type="Gene3D" id="3.20.19.10">
    <property type="entry name" value="Aconitase, domain 4"/>
    <property type="match status" value="1"/>
</dbReference>
<organism evidence="1 2">
    <name type="scientific">Candidatus Phaeomarinibacter ectocarpi</name>
    <dbReference type="NCBI Taxonomy" id="1458461"/>
    <lineage>
        <taxon>Bacteria</taxon>
        <taxon>Pseudomonadati</taxon>
        <taxon>Pseudomonadota</taxon>
        <taxon>Alphaproteobacteria</taxon>
        <taxon>Hyphomicrobiales</taxon>
        <taxon>Parvibaculaceae</taxon>
        <taxon>Candidatus Phaeomarinibacter</taxon>
    </lineage>
</organism>
<name>X5MCT2_9HYPH</name>
<dbReference type="Proteomes" id="UP000032160">
    <property type="component" value="Chromosome I"/>
</dbReference>
<keyword evidence="1" id="KW-0456">Lyase</keyword>
<dbReference type="STRING" id="1458461.BN1012_Phect1303"/>
<dbReference type="SUPFAM" id="SSF52016">
    <property type="entry name" value="LeuD/IlvD-like"/>
    <property type="match status" value="1"/>
</dbReference>
<dbReference type="HOGENOM" id="CLU_3023515_0_0_5"/>
<reference evidence="1 2" key="1">
    <citation type="journal article" date="2014" name="Front. Genet.">
        <title>Genome and metabolic network of "Candidatus Phaeomarinobacter ectocarpi" Ec32, a new candidate genus of Alphaproteobacteria frequently associated with brown algae.</title>
        <authorList>
            <person name="Dittami S.M."/>
            <person name="Barbeyron T."/>
            <person name="Boyen C."/>
            <person name="Cambefort J."/>
            <person name="Collet G."/>
            <person name="Delage L."/>
            <person name="Gobet A."/>
            <person name="Groisillier A."/>
            <person name="Leblanc C."/>
            <person name="Michel G."/>
            <person name="Scornet D."/>
            <person name="Siegel A."/>
            <person name="Tapia J.E."/>
            <person name="Tonon T."/>
        </authorList>
    </citation>
    <scope>NUCLEOTIDE SEQUENCE [LARGE SCALE GENOMIC DNA]</scope>
    <source>
        <strain evidence="1 2">Ec32</strain>
    </source>
</reference>
<dbReference type="AlphaFoldDB" id="X5MCT2"/>
<dbReference type="KEGG" id="pect:BN1012_Phect1303"/>
<proteinExistence type="predicted"/>
<sequence length="55" mass="6286">MKPQTLMARMKMDKFDRHSGVAAPMPITNVDTDMIIPWQFLTATKSNWPQNASVH</sequence>
<keyword evidence="2" id="KW-1185">Reference proteome</keyword>
<evidence type="ECO:0000313" key="2">
    <source>
        <dbReference type="Proteomes" id="UP000032160"/>
    </source>
</evidence>
<dbReference type="EC" id="4.2.1.33" evidence="1"/>
<evidence type="ECO:0000313" key="1">
    <source>
        <dbReference type="EMBL" id="CDO59517.1"/>
    </source>
</evidence>
<accession>X5MCT2</accession>
<dbReference type="EMBL" id="HG966617">
    <property type="protein sequence ID" value="CDO59517.1"/>
    <property type="molecule type" value="Genomic_DNA"/>
</dbReference>
<dbReference type="GO" id="GO:0003861">
    <property type="term" value="F:3-isopropylmalate dehydratase activity"/>
    <property type="evidence" value="ECO:0007669"/>
    <property type="project" value="UniProtKB-EC"/>
</dbReference>
<gene>
    <name evidence="1" type="ORF">BN1012_Phect1303</name>
</gene>
<protein>
    <submittedName>
        <fullName evidence="1">3-isopropylmalate dehydratase small subunit</fullName>
        <ecNumber evidence="1">4.2.1.33</ecNumber>
    </submittedName>
</protein>